<evidence type="ECO:0000256" key="5">
    <source>
        <dbReference type="SAM" id="MobiDB-lite"/>
    </source>
</evidence>
<evidence type="ECO:0008006" key="8">
    <source>
        <dbReference type="Google" id="ProtNLM"/>
    </source>
</evidence>
<dbReference type="SUPFAM" id="SSF56784">
    <property type="entry name" value="HAD-like"/>
    <property type="match status" value="1"/>
</dbReference>
<evidence type="ECO:0000256" key="1">
    <source>
        <dbReference type="ARBA" id="ARBA00001946"/>
    </source>
</evidence>
<organism evidence="6 7">
    <name type="scientific">Panicum virgatum</name>
    <name type="common">Blackwell switchgrass</name>
    <dbReference type="NCBI Taxonomy" id="38727"/>
    <lineage>
        <taxon>Eukaryota</taxon>
        <taxon>Viridiplantae</taxon>
        <taxon>Streptophyta</taxon>
        <taxon>Embryophyta</taxon>
        <taxon>Tracheophyta</taxon>
        <taxon>Spermatophyta</taxon>
        <taxon>Magnoliopsida</taxon>
        <taxon>Liliopsida</taxon>
        <taxon>Poales</taxon>
        <taxon>Poaceae</taxon>
        <taxon>PACMAD clade</taxon>
        <taxon>Panicoideae</taxon>
        <taxon>Panicodae</taxon>
        <taxon>Paniceae</taxon>
        <taxon>Panicinae</taxon>
        <taxon>Panicum</taxon>
        <taxon>Panicum sect. Hiantes</taxon>
    </lineage>
</organism>
<dbReference type="InterPro" id="IPR023198">
    <property type="entry name" value="PGP-like_dom2"/>
</dbReference>
<dbReference type="InterPro" id="IPR041492">
    <property type="entry name" value="HAD_2"/>
</dbReference>
<dbReference type="Pfam" id="PF13419">
    <property type="entry name" value="HAD_2"/>
    <property type="match status" value="1"/>
</dbReference>
<dbReference type="InterPro" id="IPR023214">
    <property type="entry name" value="HAD_sf"/>
</dbReference>
<feature type="region of interest" description="Disordered" evidence="5">
    <location>
        <begin position="75"/>
        <end position="111"/>
    </location>
</feature>
<name>A0A8T0MP97_PANVG</name>
<dbReference type="GO" id="GO:0046872">
    <property type="term" value="F:metal ion binding"/>
    <property type="evidence" value="ECO:0007669"/>
    <property type="project" value="UniProtKB-KW"/>
</dbReference>
<keyword evidence="2" id="KW-0479">Metal-binding</keyword>
<dbReference type="CDD" id="cd07505">
    <property type="entry name" value="HAD_BPGM-like"/>
    <property type="match status" value="1"/>
</dbReference>
<keyword evidence="3" id="KW-0460">Magnesium</keyword>
<dbReference type="Gene3D" id="1.10.150.240">
    <property type="entry name" value="Putative phosphatase, domain 2"/>
    <property type="match status" value="1"/>
</dbReference>
<sequence length="352" mass="37631">MRPVSVSSSPSDAAARPLLSHSSLNRGSGRRKRLVSGKGSSGEFNSSIASHRMLSLRAPAPVLRRRLLSISSPSPGRIGIGSSSSSSSSSFGRGEVKRGRISSAAAPSDMATDSGCALKKLAPLEAILFDIDGTLCDSDPIHFCAFRELLQQIGFNDGVPITEEFYSANISGGHNDDLARSLFPDMDHEKALQFMDDKEAFFRKLAPGQLKAVDGLHDLCRWIEDRNLKRAAVTNAPRANAELMLSLLGLTDFFPVLVIGSECERAKPFPDPYLKVLELIGASPDHTFIFEDSASGIRAGVAAGMPVVALTTRNPGKALSDAGASLLINDFQDPKLLSVLEELKPVTENGQV</sequence>
<dbReference type="InterPro" id="IPR051600">
    <property type="entry name" value="Beta-PGM-like"/>
</dbReference>
<reference evidence="6" key="1">
    <citation type="submission" date="2020-05" db="EMBL/GenBank/DDBJ databases">
        <title>WGS assembly of Panicum virgatum.</title>
        <authorList>
            <person name="Lovell J.T."/>
            <person name="Jenkins J."/>
            <person name="Shu S."/>
            <person name="Juenger T.E."/>
            <person name="Schmutz J."/>
        </authorList>
    </citation>
    <scope>NUCLEOTIDE SEQUENCE</scope>
    <source>
        <strain evidence="6">AP13</strain>
    </source>
</reference>
<comment type="cofactor">
    <cofactor evidence="1">
        <name>Mg(2+)</name>
        <dbReference type="ChEBI" id="CHEBI:18420"/>
    </cofactor>
</comment>
<dbReference type="GO" id="GO:0003824">
    <property type="term" value="F:catalytic activity"/>
    <property type="evidence" value="ECO:0007669"/>
    <property type="project" value="UniProtKB-ARBA"/>
</dbReference>
<feature type="compositionally biased region" description="Low complexity" evidence="5">
    <location>
        <begin position="75"/>
        <end position="90"/>
    </location>
</feature>
<keyword evidence="4" id="KW-0119">Carbohydrate metabolism</keyword>
<evidence type="ECO:0000256" key="2">
    <source>
        <dbReference type="ARBA" id="ARBA00022723"/>
    </source>
</evidence>
<dbReference type="AlphaFoldDB" id="A0A8T0MP97"/>
<dbReference type="Gene3D" id="3.40.50.1000">
    <property type="entry name" value="HAD superfamily/HAD-like"/>
    <property type="match status" value="1"/>
</dbReference>
<dbReference type="Proteomes" id="UP000823388">
    <property type="component" value="Chromosome 9N"/>
</dbReference>
<protein>
    <recommendedName>
        <fullName evidence="8">Haloacid dehalogenase-like hydrolase domain-containing protein Sgpp</fullName>
    </recommendedName>
</protein>
<accession>A0A8T0MP97</accession>
<evidence type="ECO:0000313" key="6">
    <source>
        <dbReference type="EMBL" id="KAG2539251.1"/>
    </source>
</evidence>
<evidence type="ECO:0000256" key="3">
    <source>
        <dbReference type="ARBA" id="ARBA00022842"/>
    </source>
</evidence>
<proteinExistence type="predicted"/>
<dbReference type="SFLD" id="SFLDS00003">
    <property type="entry name" value="Haloacid_Dehalogenase"/>
    <property type="match status" value="1"/>
</dbReference>
<dbReference type="SFLD" id="SFLDG01129">
    <property type="entry name" value="C1.5:_HAD__Beta-PGM__Phosphata"/>
    <property type="match status" value="1"/>
</dbReference>
<evidence type="ECO:0000313" key="7">
    <source>
        <dbReference type="Proteomes" id="UP000823388"/>
    </source>
</evidence>
<comment type="caution">
    <text evidence="6">The sequence shown here is derived from an EMBL/GenBank/DDBJ whole genome shotgun (WGS) entry which is preliminary data.</text>
</comment>
<dbReference type="PANTHER" id="PTHR46193">
    <property type="entry name" value="6-PHOSPHOGLUCONATE PHOSPHATASE"/>
    <property type="match status" value="1"/>
</dbReference>
<feature type="compositionally biased region" description="Low complexity" evidence="5">
    <location>
        <begin position="1"/>
        <end position="20"/>
    </location>
</feature>
<dbReference type="NCBIfam" id="TIGR01509">
    <property type="entry name" value="HAD-SF-IA-v3"/>
    <property type="match status" value="1"/>
</dbReference>
<keyword evidence="7" id="KW-1185">Reference proteome</keyword>
<gene>
    <name evidence="6" type="ORF">PVAP13_9NG468800</name>
</gene>
<dbReference type="InterPro" id="IPR036412">
    <property type="entry name" value="HAD-like_sf"/>
</dbReference>
<dbReference type="InterPro" id="IPR006439">
    <property type="entry name" value="HAD-SF_hydro_IA"/>
</dbReference>
<dbReference type="SFLD" id="SFLDG01135">
    <property type="entry name" value="C1.5.6:_HAD__Beta-PGM__Phospha"/>
    <property type="match status" value="1"/>
</dbReference>
<evidence type="ECO:0000256" key="4">
    <source>
        <dbReference type="ARBA" id="ARBA00023277"/>
    </source>
</evidence>
<feature type="region of interest" description="Disordered" evidence="5">
    <location>
        <begin position="1"/>
        <end position="43"/>
    </location>
</feature>
<dbReference type="EMBL" id="CM029054">
    <property type="protein sequence ID" value="KAG2539251.1"/>
    <property type="molecule type" value="Genomic_DNA"/>
</dbReference>
<dbReference type="PANTHER" id="PTHR46193:SF18">
    <property type="entry name" value="HEXITOL PHOSPHATASE B"/>
    <property type="match status" value="1"/>
</dbReference>